<dbReference type="GO" id="GO:0016627">
    <property type="term" value="F:oxidoreductase activity, acting on the CH-CH group of donors"/>
    <property type="evidence" value="ECO:0007669"/>
    <property type="project" value="InterPro"/>
</dbReference>
<dbReference type="HOGENOM" id="CLU_022946_0_0_6"/>
<keyword evidence="6" id="KW-1185">Reference proteome</keyword>
<evidence type="ECO:0000256" key="3">
    <source>
        <dbReference type="ARBA" id="ARBA00023002"/>
    </source>
</evidence>
<evidence type="ECO:0000313" key="6">
    <source>
        <dbReference type="Proteomes" id="UP000013165"/>
    </source>
</evidence>
<keyword evidence="2" id="KW-0285">Flavoprotein</keyword>
<dbReference type="PANTHER" id="PTHR43260:SF1">
    <property type="entry name" value="KSDD-LIKE STEROID DEHYDROGENASE RV0785"/>
    <property type="match status" value="1"/>
</dbReference>
<dbReference type="Proteomes" id="UP000013165">
    <property type="component" value="Unassembled WGS sequence"/>
</dbReference>
<comment type="caution">
    <text evidence="5">The sequence shown here is derived from an EMBL/GenBank/DDBJ whole genome shotgun (WGS) entry which is preliminary data.</text>
</comment>
<dbReference type="NCBIfam" id="NF009472">
    <property type="entry name" value="PRK12834.1"/>
    <property type="match status" value="1"/>
</dbReference>
<evidence type="ECO:0000256" key="2">
    <source>
        <dbReference type="ARBA" id="ARBA00022630"/>
    </source>
</evidence>
<dbReference type="OrthoDB" id="9813348at2"/>
<dbReference type="STRING" id="626887.J057_06336"/>
<keyword evidence="3" id="KW-0560">Oxidoreductase</keyword>
<dbReference type="PIRSF" id="PIRSF036654">
    <property type="entry name" value="UCP036654"/>
    <property type="match status" value="1"/>
</dbReference>
<accession>N6WTV0</accession>
<gene>
    <name evidence="5" type="ORF">J057_06336</name>
</gene>
<sequence length="552" mass="61081">MAEQADVIIVGAGLAGLVAATELADAGRRVLIVEQESERNLGGQAFWSLGGLMFIDSPEQRRMGIKDSPELAWEDWLGTAGFDREEDYWPRQVAQAYVAFAASEKREWLRAMGHRVFPVLGWAERGGYDACGHGNSVPRFHITWGTGPGIVEPFERRAREAEKQGLIRFCFRHRVDELLTTGEHVDGVRGQVLAPDSAERGIKTNRDEQEPFEYRAQAIIVASGGIGGNHELVRRNWPERLGRPPKRMVSGVPAHVDGRMIGITEAAGARVINPDRMWHYVEGIQNWNPIWPMHGIRILPGPSSLWFDAEGRRFPAPLYPGSDTLGQLAHIQSTGYDYSWFILNQSIIKREFALSGSEQNPDITGKSWLQTAQRPIGRKGTGPVEAFKEHGVDFVVRDNLEDLVRGMNELSGDNLLDPADIRRQIEARDRQLDNPFTKDFQVMAIHNARKFTGDKIVRTAKPHRILDPKHGPLIAVRLNILTRKTLGGLSTDLNAQVLNEQGERIQGLYAVGEAAGFGGGGMHGYRALEGTFLGGCLFSGRSAGRAVARAVA</sequence>
<evidence type="ECO:0000256" key="1">
    <source>
        <dbReference type="ARBA" id="ARBA00001974"/>
    </source>
</evidence>
<dbReference type="InterPro" id="IPR014614">
    <property type="entry name" value="KsdD_DH"/>
</dbReference>
<proteinExistence type="predicted"/>
<dbReference type="AlphaFoldDB" id="N6WTV0"/>
<comment type="cofactor">
    <cofactor evidence="1">
        <name>FAD</name>
        <dbReference type="ChEBI" id="CHEBI:57692"/>
    </cofactor>
</comment>
<dbReference type="SUPFAM" id="SSF51905">
    <property type="entry name" value="FAD/NAD(P)-binding domain"/>
    <property type="match status" value="1"/>
</dbReference>
<dbReference type="eggNOG" id="COG3573">
    <property type="taxonomic scope" value="Bacteria"/>
</dbReference>
<dbReference type="InterPro" id="IPR003953">
    <property type="entry name" value="FAD-dep_OxRdtase_2_FAD-bd"/>
</dbReference>
<protein>
    <submittedName>
        <fullName evidence="5">FAD-binding dehydrogenase</fullName>
    </submittedName>
</protein>
<dbReference type="Gene3D" id="3.90.700.10">
    <property type="entry name" value="Succinate dehydrogenase/fumarate reductase flavoprotein, catalytic domain"/>
    <property type="match status" value="1"/>
</dbReference>
<dbReference type="InterPro" id="IPR036188">
    <property type="entry name" value="FAD/NAD-bd_sf"/>
</dbReference>
<evidence type="ECO:0000313" key="5">
    <source>
        <dbReference type="EMBL" id="ENO14946.1"/>
    </source>
</evidence>
<dbReference type="Pfam" id="PF00890">
    <property type="entry name" value="FAD_binding_2"/>
    <property type="match status" value="1"/>
</dbReference>
<dbReference type="EMBL" id="APLQ01000011">
    <property type="protein sequence ID" value="ENO14946.1"/>
    <property type="molecule type" value="Genomic_DNA"/>
</dbReference>
<dbReference type="PATRIC" id="fig|626887.3.peg.1265"/>
<evidence type="ECO:0000259" key="4">
    <source>
        <dbReference type="Pfam" id="PF00890"/>
    </source>
</evidence>
<name>N6WTV0_9GAMM</name>
<dbReference type="Gene3D" id="3.50.50.60">
    <property type="entry name" value="FAD/NAD(P)-binding domain"/>
    <property type="match status" value="1"/>
</dbReference>
<dbReference type="PANTHER" id="PTHR43260">
    <property type="entry name" value="3-KETOSTEROID-DELTA-1-DEHYDROGENASE"/>
    <property type="match status" value="1"/>
</dbReference>
<reference evidence="5 6" key="1">
    <citation type="journal article" date="2013" name="Genome Announc.">
        <title>Genome Sequence of the Polycyclic Aromatic Hydrocarbon-Degrading Bacterium Strain Marinobacter nanhaiticus D15-8WT.</title>
        <authorList>
            <person name="Cui Z."/>
            <person name="Gao W."/>
            <person name="Li Q."/>
            <person name="Xu G."/>
            <person name="Zheng L."/>
        </authorList>
    </citation>
    <scope>NUCLEOTIDE SEQUENCE [LARGE SCALE GENOMIC DNA]</scope>
    <source>
        <strain evidence="5 6">D15-8W</strain>
    </source>
</reference>
<dbReference type="InterPro" id="IPR027477">
    <property type="entry name" value="Succ_DH/fumarate_Rdtase_cat_sf"/>
</dbReference>
<feature type="domain" description="FAD-dependent oxidoreductase 2 FAD-binding" evidence="4">
    <location>
        <begin position="6"/>
        <end position="533"/>
    </location>
</feature>
<organism evidence="5 6">
    <name type="scientific">Marinobacter nanhaiticus D15-8W</name>
    <dbReference type="NCBI Taxonomy" id="626887"/>
    <lineage>
        <taxon>Bacteria</taxon>
        <taxon>Pseudomonadati</taxon>
        <taxon>Pseudomonadota</taxon>
        <taxon>Gammaproteobacteria</taxon>
        <taxon>Pseudomonadales</taxon>
        <taxon>Marinobacteraceae</taxon>
        <taxon>Marinobacter</taxon>
    </lineage>
</organism>
<dbReference type="RefSeq" id="WP_004579243.1">
    <property type="nucleotide sequence ID" value="NZ_AP028878.1"/>
</dbReference>